<keyword evidence="1" id="KW-1133">Transmembrane helix</keyword>
<organism evidence="2">
    <name type="scientific">uncultured bacterium</name>
    <name type="common">gcode 4</name>
    <dbReference type="NCBI Taxonomy" id="1234023"/>
    <lineage>
        <taxon>Bacteria</taxon>
        <taxon>environmental samples</taxon>
    </lineage>
</organism>
<protein>
    <submittedName>
        <fullName evidence="2">Uncharacterized protein</fullName>
    </submittedName>
</protein>
<evidence type="ECO:0000256" key="1">
    <source>
        <dbReference type="SAM" id="Phobius"/>
    </source>
</evidence>
<comment type="caution">
    <text evidence="2">The sequence shown here is derived from an EMBL/GenBank/DDBJ whole genome shotgun (WGS) entry which is preliminary data.</text>
</comment>
<gene>
    <name evidence="2" type="ORF">ACD_80C00146G0002</name>
</gene>
<dbReference type="EMBL" id="AMFJ01036153">
    <property type="protein sequence ID" value="EKD24847.1"/>
    <property type="molecule type" value="Genomic_DNA"/>
</dbReference>
<proteinExistence type="predicted"/>
<accession>K1XI80</accession>
<name>K1XI80_9BACT</name>
<dbReference type="AlphaFoldDB" id="K1XI80"/>
<reference evidence="2" key="1">
    <citation type="journal article" date="2012" name="Science">
        <title>Fermentation, hydrogen, and sulfur metabolism in multiple uncultivated bacterial phyla.</title>
        <authorList>
            <person name="Wrighton K.C."/>
            <person name="Thomas B.C."/>
            <person name="Sharon I."/>
            <person name="Miller C.S."/>
            <person name="Castelle C.J."/>
            <person name="VerBerkmoes N.C."/>
            <person name="Wilkins M.J."/>
            <person name="Hettich R.L."/>
            <person name="Lipton M.S."/>
            <person name="Williams K.H."/>
            <person name="Long P.E."/>
            <person name="Banfield J.F."/>
        </authorList>
    </citation>
    <scope>NUCLEOTIDE SEQUENCE [LARGE SCALE GENOMIC DNA]</scope>
</reference>
<sequence>MNRMNNKEDFLNYYKPFKNHLRRLKLDDAFYVIWSYIQNLQFQNNFPEDIQVIPEYNDLDYIQKSRYCPAWDLELLTKEVLINSSQSIGRETLKKANYFAGALNKLKQIEGEIGTHYINPENVLSELFRISHRQFSWQTRPNNEFITRYYKIFGTDKFKNIIKNKLGLSIQKIYLIGLMLIWTYLKTPAISLPIKIDLEEINSSNINVFLENFSLTDTELKQKLIEDQKLNDQFFYTFGSIRAFPLIRMNYRDNMSLVCPLPTLLFRRVTSWIYYDIVNEIWYDDAFGESFQNYVGEVIIKSNTNKKLGVSPEITYSNPEKKSSDWIVYDENAILFIECKTKRLIFPAKIELNDQNSLMEQLKKLAGMIKQVYKTILDYQNDQYKEFKYDKKKAIFPLIVTLENRYVFWKPLWDKLNIMLIEDLQNENIDIVCIEEMPYSICSIEEFEKMMQIMQKTGINGFMSKKVWDQEKGSRAFTSFMANGEFEGYYKSTEFLFPEDFDKIHLK</sequence>
<evidence type="ECO:0000313" key="2">
    <source>
        <dbReference type="EMBL" id="EKD24847.1"/>
    </source>
</evidence>
<feature type="transmembrane region" description="Helical" evidence="1">
    <location>
        <begin position="166"/>
        <end position="185"/>
    </location>
</feature>
<keyword evidence="1" id="KW-0812">Transmembrane</keyword>
<keyword evidence="1" id="KW-0472">Membrane</keyword>